<organism evidence="1 2">
    <name type="scientific">Petrolisthes manimaculis</name>
    <dbReference type="NCBI Taxonomy" id="1843537"/>
    <lineage>
        <taxon>Eukaryota</taxon>
        <taxon>Metazoa</taxon>
        <taxon>Ecdysozoa</taxon>
        <taxon>Arthropoda</taxon>
        <taxon>Crustacea</taxon>
        <taxon>Multicrustacea</taxon>
        <taxon>Malacostraca</taxon>
        <taxon>Eumalacostraca</taxon>
        <taxon>Eucarida</taxon>
        <taxon>Decapoda</taxon>
        <taxon>Pleocyemata</taxon>
        <taxon>Anomura</taxon>
        <taxon>Galatheoidea</taxon>
        <taxon>Porcellanidae</taxon>
        <taxon>Petrolisthes</taxon>
    </lineage>
</organism>
<accession>A0AAE1PEB5</accession>
<evidence type="ECO:0000313" key="1">
    <source>
        <dbReference type="EMBL" id="KAK4307035.1"/>
    </source>
</evidence>
<comment type="caution">
    <text evidence="1">The sequence shown here is derived from an EMBL/GenBank/DDBJ whole genome shotgun (WGS) entry which is preliminary data.</text>
</comment>
<evidence type="ECO:0000313" key="2">
    <source>
        <dbReference type="Proteomes" id="UP001292094"/>
    </source>
</evidence>
<name>A0AAE1PEB5_9EUCA</name>
<dbReference type="EMBL" id="JAWZYT010002047">
    <property type="protein sequence ID" value="KAK4307035.1"/>
    <property type="molecule type" value="Genomic_DNA"/>
</dbReference>
<protein>
    <submittedName>
        <fullName evidence="1">Uncharacterized protein</fullName>
    </submittedName>
</protein>
<proteinExistence type="predicted"/>
<dbReference type="Proteomes" id="UP001292094">
    <property type="component" value="Unassembled WGS sequence"/>
</dbReference>
<reference evidence="1" key="1">
    <citation type="submission" date="2023-11" db="EMBL/GenBank/DDBJ databases">
        <title>Genome assemblies of two species of porcelain crab, Petrolisthes cinctipes and Petrolisthes manimaculis (Anomura: Porcellanidae).</title>
        <authorList>
            <person name="Angst P."/>
        </authorList>
    </citation>
    <scope>NUCLEOTIDE SEQUENCE</scope>
    <source>
        <strain evidence="1">PB745_02</strain>
        <tissue evidence="1">Gill</tissue>
    </source>
</reference>
<gene>
    <name evidence="1" type="ORF">Pmani_021176</name>
</gene>
<dbReference type="AlphaFoldDB" id="A0AAE1PEB5"/>
<sequence length="245" mass="28930">MVGFENVDTVRALSTNDIGKMTSPQLKKALVTLVTAEQSTEPTNQLLLEEIRHLRTEVADIKSIKQEFQQLSTRLEDAYKIIHQQQMFLETLDARERRKNLIITRLSEESDEVGGNDEEKVQNMLLAAGYTQAFNTADWEMKRLGQQNEQRKRPLRIVVEQEERRNDILGRARNLKQARGYFSQIYVRKDVHPAVRKEMARLRQREREEKEKPENAGVSIRYDWKDRVLYRDDEIIDKYSTNFFK</sequence>
<keyword evidence="2" id="KW-1185">Reference proteome</keyword>